<feature type="transmembrane region" description="Helical" evidence="1">
    <location>
        <begin position="41"/>
        <end position="59"/>
    </location>
</feature>
<evidence type="ECO:0000313" key="2">
    <source>
        <dbReference type="EMBL" id="MFC4069726.1"/>
    </source>
</evidence>
<gene>
    <name evidence="2" type="ORF">ACFO0C_32790</name>
</gene>
<dbReference type="EMBL" id="JBHSBL010000021">
    <property type="protein sequence ID" value="MFC4069726.1"/>
    <property type="molecule type" value="Genomic_DNA"/>
</dbReference>
<evidence type="ECO:0000313" key="3">
    <source>
        <dbReference type="Proteomes" id="UP001595867"/>
    </source>
</evidence>
<keyword evidence="3" id="KW-1185">Reference proteome</keyword>
<keyword evidence="1" id="KW-1133">Transmembrane helix</keyword>
<organism evidence="2 3">
    <name type="scientific">Actinoplanes subglobosus</name>
    <dbReference type="NCBI Taxonomy" id="1547892"/>
    <lineage>
        <taxon>Bacteria</taxon>
        <taxon>Bacillati</taxon>
        <taxon>Actinomycetota</taxon>
        <taxon>Actinomycetes</taxon>
        <taxon>Micromonosporales</taxon>
        <taxon>Micromonosporaceae</taxon>
        <taxon>Actinoplanes</taxon>
    </lineage>
</organism>
<proteinExistence type="predicted"/>
<name>A0ABV8J0Q6_9ACTN</name>
<keyword evidence="1" id="KW-0472">Membrane</keyword>
<evidence type="ECO:0000256" key="1">
    <source>
        <dbReference type="SAM" id="Phobius"/>
    </source>
</evidence>
<dbReference type="RefSeq" id="WP_378070618.1">
    <property type="nucleotide sequence ID" value="NZ_JBHSBL010000021.1"/>
</dbReference>
<protein>
    <submittedName>
        <fullName evidence="2">Uncharacterized protein</fullName>
    </submittedName>
</protein>
<keyword evidence="1" id="KW-0812">Transmembrane</keyword>
<accession>A0ABV8J0Q6</accession>
<dbReference type="Proteomes" id="UP001595867">
    <property type="component" value="Unassembled WGS sequence"/>
</dbReference>
<sequence>MRDEDMLRDALSAIAGRAHDPAPVAAGIEARARAHRQRRGLLVASAAAVTGVAGAAALWPRPHTPQPPAVTPAPSPSPSAILPVNYRPTWLPDGFAEVSRSGTGPESQTRTWQRGDDRILLFLTSRSRFDPAGFQPAVLGGRRAWVVTGPGKVWVEVGDGLMAGVSVPRLDPTGETTRRIAASIVPDPGAVAAVSLSFGWLPERFGGPVSAELSGTSEHWRETLRVGGSPEARTAIEAELLWEISTSKGTPATMRGLPGFVHLGDSGVGCPDLPASVSDCQGFSAFAKVEFAGSRILRVKIGMGYEVSRAELIRIMNEIVLGPEPDTSWLPAT</sequence>
<reference evidence="3" key="1">
    <citation type="journal article" date="2019" name="Int. J. Syst. Evol. Microbiol.">
        <title>The Global Catalogue of Microorganisms (GCM) 10K type strain sequencing project: providing services to taxonomists for standard genome sequencing and annotation.</title>
        <authorList>
            <consortium name="The Broad Institute Genomics Platform"/>
            <consortium name="The Broad Institute Genome Sequencing Center for Infectious Disease"/>
            <person name="Wu L."/>
            <person name="Ma J."/>
        </authorList>
    </citation>
    <scope>NUCLEOTIDE SEQUENCE [LARGE SCALE GENOMIC DNA]</scope>
    <source>
        <strain evidence="3">TBRC 5832</strain>
    </source>
</reference>
<comment type="caution">
    <text evidence="2">The sequence shown here is derived from an EMBL/GenBank/DDBJ whole genome shotgun (WGS) entry which is preliminary data.</text>
</comment>